<gene>
    <name evidence="1" type="ORF">GHT06_009694</name>
</gene>
<organism evidence="1 2">
    <name type="scientific">Daphnia sinensis</name>
    <dbReference type="NCBI Taxonomy" id="1820382"/>
    <lineage>
        <taxon>Eukaryota</taxon>
        <taxon>Metazoa</taxon>
        <taxon>Ecdysozoa</taxon>
        <taxon>Arthropoda</taxon>
        <taxon>Crustacea</taxon>
        <taxon>Branchiopoda</taxon>
        <taxon>Diplostraca</taxon>
        <taxon>Cladocera</taxon>
        <taxon>Anomopoda</taxon>
        <taxon>Daphniidae</taxon>
        <taxon>Daphnia</taxon>
        <taxon>Daphnia similis group</taxon>
    </lineage>
</organism>
<name>A0AAD5L3L1_9CRUS</name>
<proteinExistence type="predicted"/>
<dbReference type="EMBL" id="WJBH02000001">
    <property type="protein sequence ID" value="KAI9565896.1"/>
    <property type="molecule type" value="Genomic_DNA"/>
</dbReference>
<keyword evidence="2" id="KW-1185">Reference proteome</keyword>
<dbReference type="Proteomes" id="UP000820818">
    <property type="component" value="Linkage Group LG1"/>
</dbReference>
<comment type="caution">
    <text evidence="1">The sequence shown here is derived from an EMBL/GenBank/DDBJ whole genome shotgun (WGS) entry which is preliminary data.</text>
</comment>
<dbReference type="AlphaFoldDB" id="A0AAD5L3L1"/>
<evidence type="ECO:0000313" key="2">
    <source>
        <dbReference type="Proteomes" id="UP000820818"/>
    </source>
</evidence>
<evidence type="ECO:0000313" key="1">
    <source>
        <dbReference type="EMBL" id="KAI9565896.1"/>
    </source>
</evidence>
<accession>A0AAD5L3L1</accession>
<reference evidence="1 2" key="1">
    <citation type="submission" date="2022-05" db="EMBL/GenBank/DDBJ databases">
        <title>A multi-omics perspective on studying reproductive biology in Daphnia sinensis.</title>
        <authorList>
            <person name="Jia J."/>
        </authorList>
    </citation>
    <scope>NUCLEOTIDE SEQUENCE [LARGE SCALE GENOMIC DNA]</scope>
    <source>
        <strain evidence="1 2">WSL</strain>
    </source>
</reference>
<protein>
    <submittedName>
        <fullName evidence="1">Uncharacterized protein</fullName>
    </submittedName>
</protein>
<sequence>MDEREGPWNNGTAQDGDSCGSIELLLMWRGAPWKTNKIRVVLIMAEVTGFATGTLMKRQTKHHRKRRGAVPHQQFTASTLVCILLKMRLNRYLFKIEEEKTFMVALQKKRGTGNDAFRRQRSP</sequence>